<feature type="chain" id="PRO_5026785695" evidence="1">
    <location>
        <begin position="24"/>
        <end position="292"/>
    </location>
</feature>
<keyword evidence="3" id="KW-1185">Reference proteome</keyword>
<dbReference type="OrthoDB" id="6089563at2759"/>
<feature type="signal peptide" evidence="1">
    <location>
        <begin position="1"/>
        <end position="23"/>
    </location>
</feature>
<dbReference type="EMBL" id="CACVKT020000551">
    <property type="protein sequence ID" value="CAC5360225.1"/>
    <property type="molecule type" value="Genomic_DNA"/>
</dbReference>
<evidence type="ECO:0000313" key="3">
    <source>
        <dbReference type="Proteomes" id="UP000507470"/>
    </source>
</evidence>
<accession>A0A6J8A2Q2</accession>
<keyword evidence="1" id="KW-0732">Signal</keyword>
<evidence type="ECO:0000313" key="2">
    <source>
        <dbReference type="EMBL" id="CAC5360225.1"/>
    </source>
</evidence>
<evidence type="ECO:0000256" key="1">
    <source>
        <dbReference type="SAM" id="SignalP"/>
    </source>
</evidence>
<name>A0A6J8A2Q2_MYTCO</name>
<dbReference type="Proteomes" id="UP000507470">
    <property type="component" value="Unassembled WGS sequence"/>
</dbReference>
<gene>
    <name evidence="2" type="ORF">MCOR_2778</name>
</gene>
<protein>
    <submittedName>
        <fullName evidence="2">Uncharacterized protein</fullName>
    </submittedName>
</protein>
<organism evidence="2 3">
    <name type="scientific">Mytilus coruscus</name>
    <name type="common">Sea mussel</name>
    <dbReference type="NCBI Taxonomy" id="42192"/>
    <lineage>
        <taxon>Eukaryota</taxon>
        <taxon>Metazoa</taxon>
        <taxon>Spiralia</taxon>
        <taxon>Lophotrochozoa</taxon>
        <taxon>Mollusca</taxon>
        <taxon>Bivalvia</taxon>
        <taxon>Autobranchia</taxon>
        <taxon>Pteriomorphia</taxon>
        <taxon>Mytilida</taxon>
        <taxon>Mytiloidea</taxon>
        <taxon>Mytilidae</taxon>
        <taxon>Mytilinae</taxon>
        <taxon>Mytilus</taxon>
    </lineage>
</organism>
<proteinExistence type="predicted"/>
<sequence>MAELEMVAILLLLLSGMTTLEYSIECPHPSQRSYRASVFCNGTPASWYSCLYNVHTRSYVEDCNLNPDFVRKGERYVISGKREDQPCSEDRYQPLRFWSNTSTNCLLKKSPCSEIGQIVYKNGSTKEDATCRCDHGKSYGFLGRTKDLCFCLQSEEDCTCYKKQCPNGQKLYSGLIIHNVTNRSLCIMHQALYYTMSPTDYYATCISWNIIREVYPSMANTKLTEFHCLELVYILPSGSVHYTQMGLEGKIKYIPTIGVFSSNKWCSNYGETYIHKETQSIERTTGILQQNK</sequence>
<reference evidence="2 3" key="1">
    <citation type="submission" date="2020-06" db="EMBL/GenBank/DDBJ databases">
        <authorList>
            <person name="Li R."/>
            <person name="Bekaert M."/>
        </authorList>
    </citation>
    <scope>NUCLEOTIDE SEQUENCE [LARGE SCALE GENOMIC DNA]</scope>
    <source>
        <strain evidence="3">wild</strain>
    </source>
</reference>
<dbReference type="AlphaFoldDB" id="A0A6J8A2Q2"/>